<dbReference type="GO" id="GO:0005634">
    <property type="term" value="C:nucleus"/>
    <property type="evidence" value="ECO:0007669"/>
    <property type="project" value="TreeGrafter"/>
</dbReference>
<dbReference type="Pfam" id="PF01937">
    <property type="entry name" value="ARMT1-like_dom"/>
    <property type="match status" value="1"/>
</dbReference>
<dbReference type="EMBL" id="FO082276">
    <property type="protein sequence ID" value="CCO15494.1"/>
    <property type="molecule type" value="Genomic_DNA"/>
</dbReference>
<dbReference type="Gene3D" id="1.10.285.20">
    <property type="entry name" value="Uncharacterised protein PF01937, DUF89, domain 2"/>
    <property type="match status" value="1"/>
</dbReference>
<dbReference type="PANTHER" id="PTHR12280:SF35">
    <property type="entry name" value="4'-PHOSPHOPANTETHEINE PHOSPHATASE"/>
    <property type="match status" value="1"/>
</dbReference>
<accession>K8EC64</accession>
<reference evidence="9 10" key="1">
    <citation type="submission" date="2011-10" db="EMBL/GenBank/DDBJ databases">
        <authorList>
            <person name="Genoscope - CEA"/>
        </authorList>
    </citation>
    <scope>NUCLEOTIDE SEQUENCE [LARGE SCALE GENOMIC DNA]</scope>
    <source>
        <strain evidence="9 10">RCC 1105</strain>
    </source>
</reference>
<dbReference type="RefSeq" id="XP_007514057.1">
    <property type="nucleotide sequence ID" value="XM_007513995.1"/>
</dbReference>
<evidence type="ECO:0000256" key="5">
    <source>
        <dbReference type="ARBA" id="ARBA00022801"/>
    </source>
</evidence>
<keyword evidence="6" id="KW-0464">Manganese</keyword>
<dbReference type="Gene3D" id="1.20.1700.10">
    <property type="entry name" value="AF1104-like"/>
    <property type="match status" value="1"/>
</dbReference>
<dbReference type="InterPro" id="IPR002791">
    <property type="entry name" value="ARMT1-like_metal-bd"/>
</dbReference>
<comment type="cofactor">
    <cofactor evidence="1">
        <name>Mn(2+)</name>
        <dbReference type="ChEBI" id="CHEBI:29035"/>
    </cofactor>
</comment>
<dbReference type="eggNOG" id="KOG4584">
    <property type="taxonomic scope" value="Eukaryota"/>
</dbReference>
<proteinExistence type="predicted"/>
<sequence>MTFLRSGKENREIAIERFFPLQHKTRERDEDFQDFATLNACMFGFFRLSGKRTTKTTPLTTRWCAHANSFARGGGATNSTCPRKGRMTATAPTTTTKDDSDVNEMKKKTKVPFPHLRDIHAYEPTTFLYNPGELHPQKIKKQDWIRVFRMALPEFTKRAKMDETVEDADVKSEVFRERFEKYLNDLNENEDEKMNVIHMCRFRDECLRRLGFYDCFRTVKREENMKALEALPRVLERLEEENAGILELVKGVFAGNIFDLGAAASQALFTDGDKGGEDDISKSFFETRDTKTDVFVVNNFDALKERWNDLTRVHEKCCIFVDNAGADVILGVLPLAREMLKRGTKVVLCANDVPSINDITIKELEELVFPTLLRMNDKDNVFKKAIESGQLACIGSGSDLPVIDLREISEPCANECLDCDLAVLIGMGRGIETNLRAEFSIDRINLGMVKHEEVAQLLNGPLYSCVCAFNAGANTV</sequence>
<evidence type="ECO:0000259" key="8">
    <source>
        <dbReference type="Pfam" id="PF01937"/>
    </source>
</evidence>
<name>K8EC64_9CHLO</name>
<dbReference type="PANTHER" id="PTHR12280">
    <property type="entry name" value="PANTOTHENATE KINASE"/>
    <property type="match status" value="1"/>
</dbReference>
<feature type="domain" description="Damage-control phosphatase ARMT1-like metal-binding" evidence="8">
    <location>
        <begin position="151"/>
        <end position="465"/>
    </location>
</feature>
<dbReference type="InterPro" id="IPR035073">
    <property type="entry name" value="At2g17340_3_helix_bundle"/>
</dbReference>
<dbReference type="GO" id="GO:0005524">
    <property type="term" value="F:ATP binding"/>
    <property type="evidence" value="ECO:0007669"/>
    <property type="project" value="InterPro"/>
</dbReference>
<dbReference type="SUPFAM" id="SSF111321">
    <property type="entry name" value="AF1104-like"/>
    <property type="match status" value="1"/>
</dbReference>
<dbReference type="GO" id="GO:0046872">
    <property type="term" value="F:metal ion binding"/>
    <property type="evidence" value="ECO:0007669"/>
    <property type="project" value="UniProtKB-KW"/>
</dbReference>
<dbReference type="GO" id="GO:0005829">
    <property type="term" value="C:cytosol"/>
    <property type="evidence" value="ECO:0007669"/>
    <property type="project" value="TreeGrafter"/>
</dbReference>
<keyword evidence="5" id="KW-0378">Hydrolase</keyword>
<keyword evidence="3" id="KW-0533">Nickel</keyword>
<dbReference type="Proteomes" id="UP000198341">
    <property type="component" value="Chromosome 3"/>
</dbReference>
<evidence type="ECO:0000256" key="3">
    <source>
        <dbReference type="ARBA" id="ARBA00022596"/>
    </source>
</evidence>
<organism evidence="9 10">
    <name type="scientific">Bathycoccus prasinos</name>
    <dbReference type="NCBI Taxonomy" id="41875"/>
    <lineage>
        <taxon>Eukaryota</taxon>
        <taxon>Viridiplantae</taxon>
        <taxon>Chlorophyta</taxon>
        <taxon>Mamiellophyceae</taxon>
        <taxon>Mamiellales</taxon>
        <taxon>Bathycoccaceae</taxon>
        <taxon>Bathycoccus</taxon>
    </lineage>
</organism>
<evidence type="ECO:0000256" key="1">
    <source>
        <dbReference type="ARBA" id="ARBA00001936"/>
    </source>
</evidence>
<dbReference type="Gene3D" id="3.40.50.10880">
    <property type="entry name" value="Uncharacterised protein PF01937, DUF89, domain 3"/>
    <property type="match status" value="1"/>
</dbReference>
<evidence type="ECO:0000313" key="10">
    <source>
        <dbReference type="Proteomes" id="UP000198341"/>
    </source>
</evidence>
<evidence type="ECO:0000256" key="2">
    <source>
        <dbReference type="ARBA" id="ARBA00001967"/>
    </source>
</evidence>
<dbReference type="GO" id="GO:0004594">
    <property type="term" value="F:pantothenate kinase activity"/>
    <property type="evidence" value="ECO:0007669"/>
    <property type="project" value="TreeGrafter"/>
</dbReference>
<dbReference type="InterPro" id="IPR036075">
    <property type="entry name" value="ARMT-1-like_metal-bd_sf"/>
</dbReference>
<comment type="cofactor">
    <cofactor evidence="2">
        <name>Ni(2+)</name>
        <dbReference type="ChEBI" id="CHEBI:49786"/>
    </cofactor>
</comment>
<protein>
    <recommendedName>
        <fullName evidence="8">Damage-control phosphatase ARMT1-like metal-binding domain-containing protein</fullName>
    </recommendedName>
</protein>
<dbReference type="InterPro" id="IPR004567">
    <property type="entry name" value="Type_II_PanK"/>
</dbReference>
<keyword evidence="10" id="KW-1185">Reference proteome</keyword>
<feature type="region of interest" description="Disordered" evidence="7">
    <location>
        <begin position="74"/>
        <end position="104"/>
    </location>
</feature>
<dbReference type="KEGG" id="bpg:Bathy03g01900"/>
<keyword evidence="4" id="KW-0479">Metal-binding</keyword>
<evidence type="ECO:0000313" key="9">
    <source>
        <dbReference type="EMBL" id="CCO15494.1"/>
    </source>
</evidence>
<gene>
    <name evidence="9" type="ORF">Bathy03g01900</name>
</gene>
<evidence type="ECO:0000256" key="7">
    <source>
        <dbReference type="SAM" id="MobiDB-lite"/>
    </source>
</evidence>
<dbReference type="AlphaFoldDB" id="K8EC64"/>
<dbReference type="OrthoDB" id="498611at2759"/>
<evidence type="ECO:0000256" key="4">
    <source>
        <dbReference type="ARBA" id="ARBA00022723"/>
    </source>
</evidence>
<dbReference type="STRING" id="41875.K8EC64"/>
<dbReference type="GO" id="GO:0015937">
    <property type="term" value="P:coenzyme A biosynthetic process"/>
    <property type="evidence" value="ECO:0007669"/>
    <property type="project" value="InterPro"/>
</dbReference>
<dbReference type="GeneID" id="19016728"/>
<evidence type="ECO:0000256" key="6">
    <source>
        <dbReference type="ARBA" id="ARBA00023211"/>
    </source>
</evidence>
<dbReference type="GO" id="GO:0016787">
    <property type="term" value="F:hydrolase activity"/>
    <property type="evidence" value="ECO:0007669"/>
    <property type="project" value="UniProtKB-KW"/>
</dbReference>